<protein>
    <submittedName>
        <fullName evidence="4">NAD(P)-binding protein</fullName>
    </submittedName>
</protein>
<sequence length="330" mass="35688">MSKFAVSIVGGGGTVGAAILDQLQPHFGSFDVRILSSRPSSDFAEAVRQGFTHCQISYSAPAEELIEVLQGTQAVVLALSSQQGDIEATSRRFLSAAVQARVPNVIPSDFSGDLDAEHLEELLVWNGKRAIRQYVRQLQSAIEQDANRQQAFSWASISNGSFLEWALARGFSGFDVVDRRARLVDDGVGTFATTSVATVAEAVVAVLEKFRKPDGQALNRSFHVADAVVTQRQLLAYFEKHTGATWTTTAIDSDVQLADGLALYKSGQIGPGYGKVITSVILGRQVRYADVATFKRERVRQNMKDLGIRAKEGIVEQAVADAIAAGREAK</sequence>
<evidence type="ECO:0000313" key="4">
    <source>
        <dbReference type="EMBL" id="PWN91054.1"/>
    </source>
</evidence>
<dbReference type="GO" id="GO:0016491">
    <property type="term" value="F:oxidoreductase activity"/>
    <property type="evidence" value="ECO:0007669"/>
    <property type="project" value="UniProtKB-KW"/>
</dbReference>
<dbReference type="OrthoDB" id="9974981at2759"/>
<organism evidence="4 5">
    <name type="scientific">Acaromyces ingoldii</name>
    <dbReference type="NCBI Taxonomy" id="215250"/>
    <lineage>
        <taxon>Eukaryota</taxon>
        <taxon>Fungi</taxon>
        <taxon>Dikarya</taxon>
        <taxon>Basidiomycota</taxon>
        <taxon>Ustilaginomycotina</taxon>
        <taxon>Exobasidiomycetes</taxon>
        <taxon>Exobasidiales</taxon>
        <taxon>Cryptobasidiaceae</taxon>
        <taxon>Acaromyces</taxon>
    </lineage>
</organism>
<gene>
    <name evidence="4" type="ORF">FA10DRAFT_302233</name>
</gene>
<dbReference type="AlphaFoldDB" id="A0A316YQF5"/>
<name>A0A316YQF5_9BASI</name>
<accession>A0A316YQF5</accession>
<dbReference type="Proteomes" id="UP000245768">
    <property type="component" value="Unassembled WGS sequence"/>
</dbReference>
<proteinExistence type="predicted"/>
<dbReference type="Gene3D" id="3.40.50.720">
    <property type="entry name" value="NAD(P)-binding Rossmann-like Domain"/>
    <property type="match status" value="1"/>
</dbReference>
<dbReference type="InterPro" id="IPR036291">
    <property type="entry name" value="NAD(P)-bd_dom_sf"/>
</dbReference>
<keyword evidence="2" id="KW-0560">Oxidoreductase</keyword>
<dbReference type="PANTHER" id="PTHR47706:SF9">
    <property type="entry name" value="NMRA-LIKE DOMAIN-CONTAINING PROTEIN-RELATED"/>
    <property type="match status" value="1"/>
</dbReference>
<dbReference type="RefSeq" id="XP_025378252.1">
    <property type="nucleotide sequence ID" value="XM_025525081.1"/>
</dbReference>
<dbReference type="InterPro" id="IPR051609">
    <property type="entry name" value="NmrA/Isoflavone_reductase-like"/>
</dbReference>
<keyword evidence="1" id="KW-0521">NADP</keyword>
<dbReference type="InterPro" id="IPR008030">
    <property type="entry name" value="NmrA-like"/>
</dbReference>
<dbReference type="EMBL" id="KZ819636">
    <property type="protein sequence ID" value="PWN91054.1"/>
    <property type="molecule type" value="Genomic_DNA"/>
</dbReference>
<evidence type="ECO:0000256" key="2">
    <source>
        <dbReference type="ARBA" id="ARBA00023002"/>
    </source>
</evidence>
<dbReference type="PANTHER" id="PTHR47706">
    <property type="entry name" value="NMRA-LIKE FAMILY PROTEIN"/>
    <property type="match status" value="1"/>
</dbReference>
<feature type="domain" description="NmrA-like" evidence="3">
    <location>
        <begin position="5"/>
        <end position="255"/>
    </location>
</feature>
<reference evidence="4" key="1">
    <citation type="journal article" date="2018" name="Mol. Biol. Evol.">
        <title>Broad Genomic Sampling Reveals a Smut Pathogenic Ancestry of the Fungal Clade Ustilaginomycotina.</title>
        <authorList>
            <person name="Kijpornyongpan T."/>
            <person name="Mondo S.J."/>
            <person name="Barry K."/>
            <person name="Sandor L."/>
            <person name="Lee J."/>
            <person name="Lipzen A."/>
            <person name="Pangilinan J."/>
            <person name="LaButti K."/>
            <person name="Hainaut M."/>
            <person name="Henrissat B."/>
            <person name="Grigoriev I.V."/>
            <person name="Spatafora J.W."/>
            <person name="Aime M.C."/>
        </authorList>
    </citation>
    <scope>NUCLEOTIDE SEQUENCE [LARGE SCALE GENOMIC DNA]</scope>
    <source>
        <strain evidence="4">MCA 4198</strain>
    </source>
</reference>
<dbReference type="STRING" id="215250.A0A316YQF5"/>
<evidence type="ECO:0000259" key="3">
    <source>
        <dbReference type="Pfam" id="PF05368"/>
    </source>
</evidence>
<dbReference type="InParanoid" id="A0A316YQF5"/>
<dbReference type="Pfam" id="PF05368">
    <property type="entry name" value="NmrA"/>
    <property type="match status" value="1"/>
</dbReference>
<dbReference type="GeneID" id="37046997"/>
<keyword evidence="5" id="KW-1185">Reference proteome</keyword>
<evidence type="ECO:0000313" key="5">
    <source>
        <dbReference type="Proteomes" id="UP000245768"/>
    </source>
</evidence>
<evidence type="ECO:0000256" key="1">
    <source>
        <dbReference type="ARBA" id="ARBA00022857"/>
    </source>
</evidence>
<dbReference type="SUPFAM" id="SSF51735">
    <property type="entry name" value="NAD(P)-binding Rossmann-fold domains"/>
    <property type="match status" value="1"/>
</dbReference>